<comment type="caution">
    <text evidence="1">The sequence shown here is derived from an EMBL/GenBank/DDBJ whole genome shotgun (WGS) entry which is preliminary data.</text>
</comment>
<dbReference type="PATRIC" id="fig|1423769.4.peg.2971"/>
<dbReference type="RefSeq" id="WP_056965112.1">
    <property type="nucleotide sequence ID" value="NZ_AZEU01000313.1"/>
</dbReference>
<accession>A0A0R1Q8T0</accession>
<protein>
    <submittedName>
        <fullName evidence="1">Uncharacterized protein</fullName>
    </submittedName>
</protein>
<organism evidence="1 2">
    <name type="scientific">Lacticaseibacillus manihotivorans DSM 13343 = JCM 12514</name>
    <dbReference type="NCBI Taxonomy" id="1423769"/>
    <lineage>
        <taxon>Bacteria</taxon>
        <taxon>Bacillati</taxon>
        <taxon>Bacillota</taxon>
        <taxon>Bacilli</taxon>
        <taxon>Lactobacillales</taxon>
        <taxon>Lactobacillaceae</taxon>
        <taxon>Lacticaseibacillus</taxon>
    </lineage>
</organism>
<name>A0A0R1Q8T0_9LACO</name>
<reference evidence="1 2" key="1">
    <citation type="journal article" date="2015" name="Genome Announc.">
        <title>Expanding the biotechnology potential of lactobacilli through comparative genomics of 213 strains and associated genera.</title>
        <authorList>
            <person name="Sun Z."/>
            <person name="Harris H.M."/>
            <person name="McCann A."/>
            <person name="Guo C."/>
            <person name="Argimon S."/>
            <person name="Zhang W."/>
            <person name="Yang X."/>
            <person name="Jeffery I.B."/>
            <person name="Cooney J.C."/>
            <person name="Kagawa T.F."/>
            <person name="Liu W."/>
            <person name="Song Y."/>
            <person name="Salvetti E."/>
            <person name="Wrobel A."/>
            <person name="Rasinkangas P."/>
            <person name="Parkhill J."/>
            <person name="Rea M.C."/>
            <person name="O'Sullivan O."/>
            <person name="Ritari J."/>
            <person name="Douillard F.P."/>
            <person name="Paul Ross R."/>
            <person name="Yang R."/>
            <person name="Briner A.E."/>
            <person name="Felis G.E."/>
            <person name="de Vos W.M."/>
            <person name="Barrangou R."/>
            <person name="Klaenhammer T.R."/>
            <person name="Caufield P.W."/>
            <person name="Cui Y."/>
            <person name="Zhang H."/>
            <person name="O'Toole P.W."/>
        </authorList>
    </citation>
    <scope>NUCLEOTIDE SEQUENCE [LARGE SCALE GENOMIC DNA]</scope>
    <source>
        <strain evidence="1 2">DSM 13343</strain>
    </source>
</reference>
<dbReference type="OrthoDB" id="2292110at2"/>
<dbReference type="EMBL" id="AZEU01000313">
    <property type="protein sequence ID" value="KRL37795.1"/>
    <property type="molecule type" value="Genomic_DNA"/>
</dbReference>
<proteinExistence type="predicted"/>
<sequence length="108" mass="12234">MSATAEMVKKADDAVNATGYVTEKEIPELHDMAYARELAEALSKSREKSSEEGYIYTEPFDFVGGKISNIVWNMDKIQTRADAEETLAEDMHWQVVKPQLSQADQKEF</sequence>
<evidence type="ECO:0000313" key="1">
    <source>
        <dbReference type="EMBL" id="KRL37795.1"/>
    </source>
</evidence>
<gene>
    <name evidence="1" type="ORF">FD01_GL002752</name>
</gene>
<keyword evidence="2" id="KW-1185">Reference proteome</keyword>
<dbReference type="Proteomes" id="UP000051790">
    <property type="component" value="Unassembled WGS sequence"/>
</dbReference>
<evidence type="ECO:0000313" key="2">
    <source>
        <dbReference type="Proteomes" id="UP000051790"/>
    </source>
</evidence>
<dbReference type="AlphaFoldDB" id="A0A0R1Q8T0"/>